<dbReference type="EMBL" id="JACEIK010026077">
    <property type="protein sequence ID" value="MCE5166555.1"/>
    <property type="molecule type" value="Genomic_DNA"/>
</dbReference>
<evidence type="ECO:0000313" key="1">
    <source>
        <dbReference type="EMBL" id="MCE5166555.1"/>
    </source>
</evidence>
<dbReference type="Proteomes" id="UP000823775">
    <property type="component" value="Unassembled WGS sequence"/>
</dbReference>
<keyword evidence="2" id="KW-1185">Reference proteome</keyword>
<comment type="caution">
    <text evidence="1">The sequence shown here is derived from an EMBL/GenBank/DDBJ whole genome shotgun (WGS) entry which is preliminary data.</text>
</comment>
<accession>A0ABS8Y785</accession>
<name>A0ABS8Y785_DATST</name>
<reference evidence="1 2" key="1">
    <citation type="journal article" date="2021" name="BMC Genomics">
        <title>Datura genome reveals duplications of psychoactive alkaloid biosynthetic genes and high mutation rate following tissue culture.</title>
        <authorList>
            <person name="Rajewski A."/>
            <person name="Carter-House D."/>
            <person name="Stajich J."/>
            <person name="Litt A."/>
        </authorList>
    </citation>
    <scope>NUCLEOTIDE SEQUENCE [LARGE SCALE GENOMIC DNA]</scope>
    <source>
        <strain evidence="1">AR-01</strain>
    </source>
</reference>
<feature type="non-terminal residue" evidence="1">
    <location>
        <position position="1"/>
    </location>
</feature>
<gene>
    <name evidence="1" type="ORF">HAX54_021727</name>
</gene>
<protein>
    <submittedName>
        <fullName evidence="1">Uncharacterized protein</fullName>
    </submittedName>
</protein>
<feature type="non-terminal residue" evidence="1">
    <location>
        <position position="119"/>
    </location>
</feature>
<organism evidence="1 2">
    <name type="scientific">Datura stramonium</name>
    <name type="common">Jimsonweed</name>
    <name type="synonym">Common thornapple</name>
    <dbReference type="NCBI Taxonomy" id="4076"/>
    <lineage>
        <taxon>Eukaryota</taxon>
        <taxon>Viridiplantae</taxon>
        <taxon>Streptophyta</taxon>
        <taxon>Embryophyta</taxon>
        <taxon>Tracheophyta</taxon>
        <taxon>Spermatophyta</taxon>
        <taxon>Magnoliopsida</taxon>
        <taxon>eudicotyledons</taxon>
        <taxon>Gunneridae</taxon>
        <taxon>Pentapetalae</taxon>
        <taxon>asterids</taxon>
        <taxon>lamiids</taxon>
        <taxon>Solanales</taxon>
        <taxon>Solanaceae</taxon>
        <taxon>Solanoideae</taxon>
        <taxon>Datureae</taxon>
        <taxon>Datura</taxon>
    </lineage>
</organism>
<sequence length="119" mass="13486">VWQVNDDGDNTPGEAMMMVLITIMMLPPTPEQVHELKTRVYQRDSVGVKQNEKVVDDLLDFDSSASNTASKCIFDIKHPFLIDISDFDPLLPLAQEFWEFVEDGLNMCHAPSLYPGRDT</sequence>
<evidence type="ECO:0000313" key="2">
    <source>
        <dbReference type="Proteomes" id="UP000823775"/>
    </source>
</evidence>
<proteinExistence type="predicted"/>